<dbReference type="InterPro" id="IPR057596">
    <property type="entry name" value="RDRP_core"/>
</dbReference>
<dbReference type="AlphaFoldDB" id="A0A8S3F9V0"/>
<gene>
    <name evidence="3" type="ORF">SMN809_LOCUS62014</name>
</gene>
<dbReference type="EC" id="2.7.7.48" evidence="1"/>
<comment type="caution">
    <text evidence="3">The sequence shown here is derived from an EMBL/GenBank/DDBJ whole genome shotgun (WGS) entry which is preliminary data.</text>
</comment>
<proteinExistence type="inferred from homology"/>
<name>A0A8S3F9V0_9BILA</name>
<dbReference type="GO" id="GO:0003968">
    <property type="term" value="F:RNA-directed RNA polymerase activity"/>
    <property type="evidence" value="ECO:0007669"/>
    <property type="project" value="UniProtKB-KW"/>
</dbReference>
<comment type="catalytic activity">
    <reaction evidence="1">
        <text>RNA(n) + a ribonucleoside 5'-triphosphate = RNA(n+1) + diphosphate</text>
        <dbReference type="Rhea" id="RHEA:21248"/>
        <dbReference type="Rhea" id="RHEA-COMP:14527"/>
        <dbReference type="Rhea" id="RHEA-COMP:17342"/>
        <dbReference type="ChEBI" id="CHEBI:33019"/>
        <dbReference type="ChEBI" id="CHEBI:61557"/>
        <dbReference type="ChEBI" id="CHEBI:140395"/>
        <dbReference type="EC" id="2.7.7.48"/>
    </reaction>
</comment>
<dbReference type="Pfam" id="PF05183">
    <property type="entry name" value="RdRP"/>
    <property type="match status" value="1"/>
</dbReference>
<comment type="similarity">
    <text evidence="1">Belongs to the RdRP family.</text>
</comment>
<organism evidence="3 4">
    <name type="scientific">Rotaria magnacalcarata</name>
    <dbReference type="NCBI Taxonomy" id="392030"/>
    <lineage>
        <taxon>Eukaryota</taxon>
        <taxon>Metazoa</taxon>
        <taxon>Spiralia</taxon>
        <taxon>Gnathifera</taxon>
        <taxon>Rotifera</taxon>
        <taxon>Eurotatoria</taxon>
        <taxon>Bdelloidea</taxon>
        <taxon>Philodinida</taxon>
        <taxon>Philodinidae</taxon>
        <taxon>Rotaria</taxon>
    </lineage>
</organism>
<reference evidence="3" key="1">
    <citation type="submission" date="2021-02" db="EMBL/GenBank/DDBJ databases">
        <authorList>
            <person name="Nowell W R."/>
        </authorList>
    </citation>
    <scope>NUCLEOTIDE SEQUENCE</scope>
</reference>
<evidence type="ECO:0000313" key="4">
    <source>
        <dbReference type="Proteomes" id="UP000676336"/>
    </source>
</evidence>
<evidence type="ECO:0000313" key="3">
    <source>
        <dbReference type="EMBL" id="CAF5109038.1"/>
    </source>
</evidence>
<sequence>MDGPRSMTAELAGGDLDGDTFWISWDPRLIFTDNFKAFCYSDQARQANESAA</sequence>
<evidence type="ECO:0000259" key="2">
    <source>
        <dbReference type="Pfam" id="PF05183"/>
    </source>
</evidence>
<feature type="domain" description="RDRP core" evidence="2">
    <location>
        <begin position="2"/>
        <end position="42"/>
    </location>
</feature>
<dbReference type="Proteomes" id="UP000676336">
    <property type="component" value="Unassembled WGS sequence"/>
</dbReference>
<evidence type="ECO:0000256" key="1">
    <source>
        <dbReference type="RuleBase" id="RU363098"/>
    </source>
</evidence>
<accession>A0A8S3F9V0</accession>
<keyword evidence="1" id="KW-0548">Nucleotidyltransferase</keyword>
<dbReference type="EMBL" id="CAJOBI010253656">
    <property type="protein sequence ID" value="CAF5109038.1"/>
    <property type="molecule type" value="Genomic_DNA"/>
</dbReference>
<keyword evidence="1" id="KW-0808">Transferase</keyword>
<keyword evidence="1" id="KW-0696">RNA-directed RNA polymerase</keyword>
<protein>
    <recommendedName>
        <fullName evidence="1">RNA-dependent RNA polymerase</fullName>
        <ecNumber evidence="1">2.7.7.48</ecNumber>
    </recommendedName>
</protein>
<feature type="non-terminal residue" evidence="3">
    <location>
        <position position="52"/>
    </location>
</feature>
<keyword evidence="1" id="KW-0694">RNA-binding</keyword>
<dbReference type="GO" id="GO:0003723">
    <property type="term" value="F:RNA binding"/>
    <property type="evidence" value="ECO:0007669"/>
    <property type="project" value="UniProtKB-KW"/>
</dbReference>